<feature type="non-terminal residue" evidence="1">
    <location>
        <position position="1"/>
    </location>
</feature>
<dbReference type="EMBL" id="LAZR01024236">
    <property type="protein sequence ID" value="KKL75835.1"/>
    <property type="molecule type" value="Genomic_DNA"/>
</dbReference>
<sequence>LWDPLLAFDPKMFVNPQLNITFDEDACNTGAIVNELAVYAYAFGDELSNLTSIHKISTH</sequence>
<accession>A0A0F9H2J2</accession>
<name>A0A0F9H2J2_9ZZZZ</name>
<reference evidence="1" key="1">
    <citation type="journal article" date="2015" name="Nature">
        <title>Complex archaea that bridge the gap between prokaryotes and eukaryotes.</title>
        <authorList>
            <person name="Spang A."/>
            <person name="Saw J.H."/>
            <person name="Jorgensen S.L."/>
            <person name="Zaremba-Niedzwiedzka K."/>
            <person name="Martijn J."/>
            <person name="Lind A.E."/>
            <person name="van Eijk R."/>
            <person name="Schleper C."/>
            <person name="Guy L."/>
            <person name="Ettema T.J."/>
        </authorList>
    </citation>
    <scope>NUCLEOTIDE SEQUENCE</scope>
</reference>
<organism evidence="1">
    <name type="scientific">marine sediment metagenome</name>
    <dbReference type="NCBI Taxonomy" id="412755"/>
    <lineage>
        <taxon>unclassified sequences</taxon>
        <taxon>metagenomes</taxon>
        <taxon>ecological metagenomes</taxon>
    </lineage>
</organism>
<dbReference type="AlphaFoldDB" id="A0A0F9H2J2"/>
<gene>
    <name evidence="1" type="ORF">LCGC14_2050890</name>
</gene>
<proteinExistence type="predicted"/>
<comment type="caution">
    <text evidence="1">The sequence shown here is derived from an EMBL/GenBank/DDBJ whole genome shotgun (WGS) entry which is preliminary data.</text>
</comment>
<evidence type="ECO:0000313" key="1">
    <source>
        <dbReference type="EMBL" id="KKL75835.1"/>
    </source>
</evidence>
<protein>
    <submittedName>
        <fullName evidence="1">Uncharacterized protein</fullName>
    </submittedName>
</protein>